<keyword evidence="3" id="KW-1185">Reference proteome</keyword>
<evidence type="ECO:0000256" key="1">
    <source>
        <dbReference type="SAM" id="MobiDB-lite"/>
    </source>
</evidence>
<accession>A0A5A7QT09</accession>
<gene>
    <name evidence="2" type="ORF">STAS_25627</name>
</gene>
<dbReference type="AlphaFoldDB" id="A0A5A7QT09"/>
<dbReference type="Proteomes" id="UP000325081">
    <property type="component" value="Unassembled WGS sequence"/>
</dbReference>
<dbReference type="EMBL" id="BKCP01008292">
    <property type="protein sequence ID" value="GER48463.1"/>
    <property type="molecule type" value="Genomic_DNA"/>
</dbReference>
<evidence type="ECO:0000313" key="2">
    <source>
        <dbReference type="EMBL" id="GER48463.1"/>
    </source>
</evidence>
<evidence type="ECO:0000313" key="3">
    <source>
        <dbReference type="Proteomes" id="UP000325081"/>
    </source>
</evidence>
<organism evidence="2 3">
    <name type="scientific">Striga asiatica</name>
    <name type="common">Asiatic witchweed</name>
    <name type="synonym">Buchnera asiatica</name>
    <dbReference type="NCBI Taxonomy" id="4170"/>
    <lineage>
        <taxon>Eukaryota</taxon>
        <taxon>Viridiplantae</taxon>
        <taxon>Streptophyta</taxon>
        <taxon>Embryophyta</taxon>
        <taxon>Tracheophyta</taxon>
        <taxon>Spermatophyta</taxon>
        <taxon>Magnoliopsida</taxon>
        <taxon>eudicotyledons</taxon>
        <taxon>Gunneridae</taxon>
        <taxon>Pentapetalae</taxon>
        <taxon>asterids</taxon>
        <taxon>lamiids</taxon>
        <taxon>Lamiales</taxon>
        <taxon>Orobanchaceae</taxon>
        <taxon>Buchnereae</taxon>
        <taxon>Striga</taxon>
    </lineage>
</organism>
<name>A0A5A7QT09_STRAF</name>
<sequence length="114" mass="12804">MDRTQVPKSKTKNPPPPPDNPFVADDTSDEPNKPSPARPEPTSAAQLLLSKPYPPLEPPIASICRHDEEDQTQYFQISYNHGPRPLKTYHFSFSSASSYYALSDLRFSPLELGF</sequence>
<proteinExistence type="predicted"/>
<feature type="region of interest" description="Disordered" evidence="1">
    <location>
        <begin position="1"/>
        <end position="42"/>
    </location>
</feature>
<reference evidence="2" key="1">
    <citation type="journal article" date="2019" name="Curr. Biol.">
        <title>Genome Sequence of Striga asiatica Provides Insight into the Evolution of Plant Parasitism.</title>
        <authorList>
            <person name="Yoshida S."/>
            <person name="Kim S."/>
            <person name="Wafula E.K."/>
            <person name="Tanskanen J."/>
            <person name="Kim Y."/>
            <person name="Honaas L."/>
            <person name="Yang Z."/>
            <person name="Spallek T."/>
            <person name="Conn C.E."/>
            <person name="Ichihashi Y."/>
            <person name="Cheong K."/>
            <person name="Cui S."/>
            <person name="Der J.P."/>
            <person name="Gundlach H."/>
            <person name="Jiao Y."/>
            <person name="Hori C."/>
            <person name="Ishida J.K."/>
            <person name="Kasahara H."/>
            <person name="Kiba T."/>
            <person name="Kim M."/>
            <person name="Koo N."/>
            <person name="Laohavisit A."/>
            <person name="Lee Y."/>
            <person name="Lumba S."/>
            <person name="Mccourt P."/>
            <person name="Mortimer J.C."/>
            <person name="Mutuku J.M."/>
            <person name="Nomura T."/>
            <person name="Sasaki-sekimoto Y."/>
            <person name="Seto Y."/>
            <person name="Wang Y."/>
            <person name="Wakatake T."/>
            <person name="Sakakibara H."/>
            <person name="Demura T."/>
            <person name="Yamaguchi S."/>
            <person name="Yoneyama K."/>
            <person name="Manabe R."/>
            <person name="Nelson D.C."/>
            <person name="Schulman A.H."/>
            <person name="Timko M.P."/>
            <person name="Depamphilis C.W."/>
            <person name="Choi D."/>
            <person name="Shirasu K."/>
        </authorList>
    </citation>
    <scope>NUCLEOTIDE SEQUENCE [LARGE SCALE GENOMIC DNA]</scope>
    <source>
        <strain evidence="2">UVA1</strain>
    </source>
</reference>
<protein>
    <submittedName>
        <fullName evidence="2">Conserved peptide upstream open reading frame 7</fullName>
    </submittedName>
</protein>
<comment type="caution">
    <text evidence="2">The sequence shown here is derived from an EMBL/GenBank/DDBJ whole genome shotgun (WGS) entry which is preliminary data.</text>
</comment>